<proteinExistence type="predicted"/>
<dbReference type="Proteomes" id="UP000548771">
    <property type="component" value="Unassembled WGS sequence"/>
</dbReference>
<evidence type="ECO:0000313" key="1">
    <source>
        <dbReference type="EMBL" id="CAD0320847.1"/>
    </source>
</evidence>
<dbReference type="EMBL" id="SMDX01000012">
    <property type="protein sequence ID" value="NMI22360.1"/>
    <property type="molecule type" value="Genomic_DNA"/>
</dbReference>
<dbReference type="EMBL" id="LR828261">
    <property type="protein sequence ID" value="CAD0320847.1"/>
    <property type="molecule type" value="Genomic_DNA"/>
</dbReference>
<evidence type="ECO:0008006" key="4">
    <source>
        <dbReference type="Google" id="ProtNLM"/>
    </source>
</evidence>
<protein>
    <recommendedName>
        <fullName evidence="4">Phospholipase/carboxylesterase/thioesterase domain-containing protein</fullName>
    </recommendedName>
</protein>
<dbReference type="EMBL" id="LR828261">
    <property type="protein sequence ID" value="CAD0320856.1"/>
    <property type="molecule type" value="Genomic_DNA"/>
</dbReference>
<dbReference type="AlphaFoldDB" id="A0A6V7CRW5"/>
<evidence type="ECO:0000313" key="2">
    <source>
        <dbReference type="EMBL" id="NMI22360.1"/>
    </source>
</evidence>
<reference evidence="2" key="3">
    <citation type="journal article" date="2020" name="Syst. Appl. Microbiol.">
        <title>Clarifying the taxonomy of the causal agent of bacterial leaf spot of lettuce through a polyphasic approach reveals that Xanthomonas cynarae Trebaol et al. 2000 emend. Timilsina et al. 2019 is a later heterotypic synonym of Xanthomonas hortorum Vauterin et al. 1995.</title>
        <authorList>
            <person name="Moriniere L."/>
            <person name="Burlet A."/>
            <person name="Rosenthal E.R."/>
            <person name="Nesme X."/>
            <person name="Portier P."/>
            <person name="Bull C.T."/>
            <person name="Lavire C."/>
            <person name="Fischer-Le Saux M."/>
            <person name="Bertolla F."/>
        </authorList>
    </citation>
    <scope>NUCLEOTIDE SEQUENCE</scope>
    <source>
        <strain evidence="2">CFBP2533</strain>
    </source>
</reference>
<sequence>MGVFVPIDSATVQIAFLTGQSDPQRCALSVEQQHFLQQLQGPGRQLIDCNYPYRPDRAAHRRTPLWRASLSNARQYLAARAARVADADRVRIVALLEQAPITVVLAGSCGLQLLTALQLPHALRARLAVFAYGPVCTAPASFGQMRVLQGQRDWISRVLFGAAIDLAPACGHMDYLRNAAVLADCQVFIARLEQAVQGRADAHRSDRAAI</sequence>
<reference evidence="2" key="1">
    <citation type="submission" date="2019-03" db="EMBL/GenBank/DDBJ databases">
        <authorList>
            <person name="Moriniere L."/>
            <person name="Burlet A."/>
            <person name="Rosenthal E."/>
            <person name="Portier P."/>
            <person name="Lavire C."/>
            <person name="Nesme X."/>
            <person name="Bull C.T."/>
            <person name="Le Saux M."/>
            <person name="Bertolla F."/>
        </authorList>
    </citation>
    <scope>NUCLEOTIDE SEQUENCE</scope>
    <source>
        <strain evidence="2">CFBP2533</strain>
    </source>
</reference>
<dbReference type="RefSeq" id="WP_168958431.1">
    <property type="nucleotide sequence ID" value="NZ_CP103838.1"/>
</dbReference>
<organism evidence="1">
    <name type="scientific">Xanthomonas hortorum pv. pelargonii</name>
    <dbReference type="NCBI Taxonomy" id="453602"/>
    <lineage>
        <taxon>Bacteria</taxon>
        <taxon>Pseudomonadati</taxon>
        <taxon>Pseudomonadota</taxon>
        <taxon>Gammaproteobacteria</taxon>
        <taxon>Lysobacterales</taxon>
        <taxon>Lysobacteraceae</taxon>
        <taxon>Xanthomonas</taxon>
    </lineage>
</organism>
<reference evidence="3" key="2">
    <citation type="journal article" date="2020" name="Syst. Appl. Microbiol.">
        <title>Clarifying the taxonomy of the causal agent of bacterial leaf spot of lettuce through a polyphasic approach reveals that Xanthomonas cynarae Trebaol et al. 2000 emend. Timilsina et al. 2019 is a later heterotypic synonym of Xanthomonas hortorum Vauterin et al. 1995.</title>
        <authorList>
            <person name="Moriniere L."/>
            <person name="Burlet A."/>
            <person name="Rosenthal E.R."/>
            <person name="Nesme X."/>
            <person name="Portier P."/>
            <person name="Bull C.T."/>
            <person name="Lavire C."/>
            <person name="Fischer-Le Saux M."/>
            <person name="Bertolla F."/>
        </authorList>
    </citation>
    <scope>NUCLEOTIDE SEQUENCE [LARGE SCALE GENOMIC DNA]</scope>
    <source>
        <strain evidence="3">CFBP2533</strain>
    </source>
</reference>
<accession>A0A6V7CRW5</accession>
<gene>
    <name evidence="1" type="ORF">CFBP2533_15910</name>
    <name evidence="2" type="ORF">E1J24_10990</name>
</gene>
<evidence type="ECO:0000313" key="3">
    <source>
        <dbReference type="Proteomes" id="UP000548771"/>
    </source>
</evidence>
<name>A0A6V7CRW5_9XANT</name>
<reference evidence="1" key="4">
    <citation type="submission" date="2020-07" db="EMBL/GenBank/DDBJ databases">
        <authorList>
            <person name="Pothier F. J."/>
        </authorList>
    </citation>
    <scope>NUCLEOTIDE SEQUENCE</scope>
    <source>
        <strain evidence="1">CFBP 2533</strain>
    </source>
</reference>